<feature type="region of interest" description="Disordered" evidence="1">
    <location>
        <begin position="14"/>
        <end position="35"/>
    </location>
</feature>
<evidence type="ECO:0000313" key="3">
    <source>
        <dbReference type="EMBL" id="SZX60283.1"/>
    </source>
</evidence>
<accession>A0A383V5P8</accession>
<evidence type="ECO:0000256" key="1">
    <source>
        <dbReference type="SAM" id="MobiDB-lite"/>
    </source>
</evidence>
<keyword evidence="2" id="KW-0472">Membrane</keyword>
<protein>
    <submittedName>
        <fullName evidence="3">Uncharacterized protein</fullName>
    </submittedName>
</protein>
<dbReference type="AlphaFoldDB" id="A0A383V5P8"/>
<name>A0A383V5P8_TETOB</name>
<keyword evidence="4" id="KW-1185">Reference proteome</keyword>
<dbReference type="Proteomes" id="UP000256970">
    <property type="component" value="Unassembled WGS sequence"/>
</dbReference>
<proteinExistence type="predicted"/>
<feature type="compositionally biased region" description="Gly residues" evidence="1">
    <location>
        <begin position="19"/>
        <end position="35"/>
    </location>
</feature>
<feature type="transmembrane region" description="Helical" evidence="2">
    <location>
        <begin position="77"/>
        <end position="99"/>
    </location>
</feature>
<feature type="transmembrane region" description="Helical" evidence="2">
    <location>
        <begin position="42"/>
        <end position="65"/>
    </location>
</feature>
<evidence type="ECO:0000256" key="2">
    <source>
        <dbReference type="SAM" id="Phobius"/>
    </source>
</evidence>
<gene>
    <name evidence="3" type="ORF">BQ4739_LOCUS844</name>
</gene>
<keyword evidence="2" id="KW-0812">Transmembrane</keyword>
<dbReference type="EMBL" id="FNXT01000051">
    <property type="protein sequence ID" value="SZX60283.1"/>
    <property type="molecule type" value="Genomic_DNA"/>
</dbReference>
<evidence type="ECO:0000313" key="4">
    <source>
        <dbReference type="Proteomes" id="UP000256970"/>
    </source>
</evidence>
<organism evidence="3 4">
    <name type="scientific">Tetradesmus obliquus</name>
    <name type="common">Green alga</name>
    <name type="synonym">Acutodesmus obliquus</name>
    <dbReference type="NCBI Taxonomy" id="3088"/>
    <lineage>
        <taxon>Eukaryota</taxon>
        <taxon>Viridiplantae</taxon>
        <taxon>Chlorophyta</taxon>
        <taxon>core chlorophytes</taxon>
        <taxon>Chlorophyceae</taxon>
        <taxon>CS clade</taxon>
        <taxon>Sphaeropleales</taxon>
        <taxon>Scenedesmaceae</taxon>
        <taxon>Tetradesmus</taxon>
    </lineage>
</organism>
<keyword evidence="2" id="KW-1133">Transmembrane helix</keyword>
<reference evidence="3 4" key="1">
    <citation type="submission" date="2016-10" db="EMBL/GenBank/DDBJ databases">
        <authorList>
            <person name="Cai Z."/>
        </authorList>
    </citation>
    <scope>NUCLEOTIDE SEQUENCE [LARGE SCALE GENOMIC DNA]</scope>
</reference>
<sequence>MGRQKGAAAAAAATRVQGQLGGGRGGTKPRGGGGGRRAFNKALTYVIAATGTVTTTLLVLYLAAFEGNDTRWTTPRILAAYALGIALLVLLNGVIALLLRMTCGGQRASTDVQKEAASKAALLPIYSAAAANSSVAAGPGIVQGKPVAFQHGTVEAAAPGHAACTLVTVAG</sequence>